<protein>
    <recommendedName>
        <fullName evidence="6">Ubiquitin-like protease family profile domain-containing protein</fullName>
    </recommendedName>
</protein>
<dbReference type="EMBL" id="RCMG01000322">
    <property type="protein sequence ID" value="KAG2856688.1"/>
    <property type="molecule type" value="Genomic_DNA"/>
</dbReference>
<dbReference type="InterPro" id="IPR038765">
    <property type="entry name" value="Papain-like_cys_pep_sf"/>
</dbReference>
<dbReference type="Proteomes" id="UP000697107">
    <property type="component" value="Unassembled WGS sequence"/>
</dbReference>
<evidence type="ECO:0000313" key="1">
    <source>
        <dbReference type="EMBL" id="KAG2856688.1"/>
    </source>
</evidence>
<organism evidence="1 5">
    <name type="scientific">Phytophthora cactorum</name>
    <dbReference type="NCBI Taxonomy" id="29920"/>
    <lineage>
        <taxon>Eukaryota</taxon>
        <taxon>Sar</taxon>
        <taxon>Stramenopiles</taxon>
        <taxon>Oomycota</taxon>
        <taxon>Peronosporomycetes</taxon>
        <taxon>Peronosporales</taxon>
        <taxon>Peronosporaceae</taxon>
        <taxon>Phytophthora</taxon>
    </lineage>
</organism>
<evidence type="ECO:0000313" key="2">
    <source>
        <dbReference type="EMBL" id="KAG2919433.1"/>
    </source>
</evidence>
<dbReference type="EMBL" id="RCML01000311">
    <property type="protein sequence ID" value="KAG2981313.1"/>
    <property type="molecule type" value="Genomic_DNA"/>
</dbReference>
<dbReference type="Gene3D" id="3.40.395.10">
    <property type="entry name" value="Adenoviral Proteinase, Chain A"/>
    <property type="match status" value="1"/>
</dbReference>
<dbReference type="VEuPathDB" id="FungiDB:PC110_g15307"/>
<accession>A0A8T1KKU8</accession>
<dbReference type="Proteomes" id="UP000774804">
    <property type="component" value="Unassembled WGS sequence"/>
</dbReference>
<dbReference type="EMBL" id="RCMI01000293">
    <property type="protein sequence ID" value="KAG2919433.1"/>
    <property type="molecule type" value="Genomic_DNA"/>
</dbReference>
<evidence type="ECO:0000313" key="4">
    <source>
        <dbReference type="EMBL" id="KAG3220156.1"/>
    </source>
</evidence>
<dbReference type="SUPFAM" id="SSF54001">
    <property type="entry name" value="Cysteine proteinases"/>
    <property type="match status" value="1"/>
</dbReference>
<proteinExistence type="predicted"/>
<evidence type="ECO:0000313" key="3">
    <source>
        <dbReference type="EMBL" id="KAG2981313.1"/>
    </source>
</evidence>
<evidence type="ECO:0008006" key="6">
    <source>
        <dbReference type="Google" id="ProtNLM"/>
    </source>
</evidence>
<sequence length="301" mass="33736">MKAFYEIRRKCDAWLADMDWILSSKWESMLSTPELFDEETDTDGLLPCESGEKHKEIAKDVARILGEACLGSMFRLSGGEATVKADHLVGMLARERILSDIIIDFCIRCICNSVGEYFAIDSYAPKFGCPTPPVTSISMFQYAVLLVHLSNMHWGIIMVRMNYHQDPPTFTPYFYEPLCSGSYRASMEDTYEETVSTFLRDWHNSSMPTAESSVESSAVWFDAPTQPDGTSCGVLCIAQAYAMLRDSFSFSRTAVTPDDVAVMRLKILWMIISQPAVKNRSNKLEGAVNATDKALLATIMK</sequence>
<name>A0A8T1KKU8_9STRA</name>
<evidence type="ECO:0000313" key="5">
    <source>
        <dbReference type="Proteomes" id="UP000735874"/>
    </source>
</evidence>
<dbReference type="Proteomes" id="UP000735874">
    <property type="component" value="Unassembled WGS sequence"/>
</dbReference>
<dbReference type="EMBL" id="RCMV01000278">
    <property type="protein sequence ID" value="KAG3220156.1"/>
    <property type="molecule type" value="Genomic_DNA"/>
</dbReference>
<gene>
    <name evidence="1" type="ORF">PC113_g11352</name>
    <name evidence="2" type="ORF">PC115_g10125</name>
    <name evidence="3" type="ORF">PC118_g10672</name>
    <name evidence="4" type="ORF">PC129_g9076</name>
</gene>
<dbReference type="Proteomes" id="UP000760860">
    <property type="component" value="Unassembled WGS sequence"/>
</dbReference>
<comment type="caution">
    <text evidence="1">The sequence shown here is derived from an EMBL/GenBank/DDBJ whole genome shotgun (WGS) entry which is preliminary data.</text>
</comment>
<reference evidence="1" key="1">
    <citation type="submission" date="2018-10" db="EMBL/GenBank/DDBJ databases">
        <title>Effector identification in a new, highly contiguous assembly of the strawberry crown rot pathogen Phytophthora cactorum.</title>
        <authorList>
            <person name="Armitage A.D."/>
            <person name="Nellist C.F."/>
            <person name="Bates H."/>
            <person name="Vickerstaff R.J."/>
            <person name="Harrison R.J."/>
        </authorList>
    </citation>
    <scope>NUCLEOTIDE SEQUENCE</scope>
    <source>
        <strain evidence="1">15-7</strain>
        <strain evidence="2">4032</strain>
        <strain evidence="3">P415</strain>
        <strain evidence="4">P421</strain>
    </source>
</reference>
<dbReference type="AlphaFoldDB" id="A0A8T1KKU8"/>